<gene>
    <name evidence="1" type="ORF">A4D02_24955</name>
</gene>
<evidence type="ECO:0000313" key="1">
    <source>
        <dbReference type="EMBL" id="OQP52439.1"/>
    </source>
</evidence>
<dbReference type="EMBL" id="LWBO01000004">
    <property type="protein sequence ID" value="OQP52439.1"/>
    <property type="molecule type" value="Genomic_DNA"/>
</dbReference>
<accession>A0ABX3P1L0</accession>
<name>A0ABX3P1L0_9BACT</name>
<protein>
    <submittedName>
        <fullName evidence="1">Uncharacterized protein</fullName>
    </submittedName>
</protein>
<proteinExistence type="predicted"/>
<comment type="caution">
    <text evidence="1">The sequence shown here is derived from an EMBL/GenBank/DDBJ whole genome shotgun (WGS) entry which is preliminary data.</text>
</comment>
<evidence type="ECO:0000313" key="2">
    <source>
        <dbReference type="Proteomes" id="UP000192277"/>
    </source>
</evidence>
<dbReference type="RefSeq" id="WP_014220492.1">
    <property type="nucleotide sequence ID" value="NZ_LWBO01000004.1"/>
</dbReference>
<organism evidence="1 2">
    <name type="scientific">Niastella koreensis</name>
    <dbReference type="NCBI Taxonomy" id="354356"/>
    <lineage>
        <taxon>Bacteria</taxon>
        <taxon>Pseudomonadati</taxon>
        <taxon>Bacteroidota</taxon>
        <taxon>Chitinophagia</taxon>
        <taxon>Chitinophagales</taxon>
        <taxon>Chitinophagaceae</taxon>
        <taxon>Niastella</taxon>
    </lineage>
</organism>
<keyword evidence="2" id="KW-1185">Reference proteome</keyword>
<dbReference type="Proteomes" id="UP000192277">
    <property type="component" value="Unassembled WGS sequence"/>
</dbReference>
<reference evidence="1 2" key="1">
    <citation type="submission" date="2016-04" db="EMBL/GenBank/DDBJ databases">
        <authorList>
            <person name="Chen L."/>
            <person name="Zhuang W."/>
            <person name="Wang G."/>
        </authorList>
    </citation>
    <scope>NUCLEOTIDE SEQUENCE [LARGE SCALE GENOMIC DNA]</scope>
    <source>
        <strain evidence="2">GR20</strain>
    </source>
</reference>
<sequence length="237" mass="27913">MSLDNFNKDFTKAFTRNCILYSATEEYSYGNLLFMQFTGDAREMNSIAISVVNNMYQGKLISRIIRVLENKNLPQVNQLCSTANNLINEFNSYIQQEPYTSAHCNELIQTMRSFYELVNSLNHDLCEQVLNKLKDLSSCIYNADRHANVDSYYLYEAIEQIKFYLKNLLKYYYHFLIVKEQEHENCKGIGLTTQVADYLWELIGKIETVSDYIEDVLEMLLTWEIRMDMCEEQALYN</sequence>